<organism evidence="15 16">
    <name type="scientific">Porticoccus litoralis</name>
    <dbReference type="NCBI Taxonomy" id="434086"/>
    <lineage>
        <taxon>Bacteria</taxon>
        <taxon>Pseudomonadati</taxon>
        <taxon>Pseudomonadota</taxon>
        <taxon>Gammaproteobacteria</taxon>
        <taxon>Cellvibrionales</taxon>
        <taxon>Porticoccaceae</taxon>
        <taxon>Porticoccus</taxon>
    </lineage>
</organism>
<comment type="caution">
    <text evidence="15">The sequence shown here is derived from an EMBL/GenBank/DDBJ whole genome shotgun (WGS) entry which is preliminary data.</text>
</comment>
<reference evidence="15" key="1">
    <citation type="journal article" date="2010" name="Int. J. Syst. Evol. Microbiol.">
        <title>Porticoccus litoralis gen. nov., sp. nov., a gammaproteobacterium isolated from the Yellow Sea.</title>
        <authorList>
            <person name="Oh H.M."/>
            <person name="Kim H."/>
            <person name="Kim K.M."/>
            <person name="Min G.S."/>
            <person name="Cho J.C."/>
        </authorList>
    </citation>
    <scope>NUCLEOTIDE SEQUENCE</scope>
    <source>
        <strain evidence="15">DSM 25064</strain>
    </source>
</reference>
<dbReference type="InterPro" id="IPR025878">
    <property type="entry name" value="Acyl-CoA_dh-like_C_dom"/>
</dbReference>
<feature type="domain" description="Acetyl-CoA dehydrogenase-like C-terminal" evidence="14">
    <location>
        <begin position="474"/>
        <end position="587"/>
    </location>
</feature>
<dbReference type="Pfam" id="PF02770">
    <property type="entry name" value="Acyl-CoA_dh_M"/>
    <property type="match status" value="1"/>
</dbReference>
<protein>
    <recommendedName>
        <fullName evidence="9">3-methylmercaptopropionyl-CoA dehydrogenase</fullName>
        <ecNumber evidence="8">1.3.99.41</ecNumber>
    </recommendedName>
</protein>
<keyword evidence="4 10" id="KW-0274">FAD</keyword>
<feature type="domain" description="Acyl-CoA dehydrogenase/oxidase N-terminal" evidence="13">
    <location>
        <begin position="40"/>
        <end position="157"/>
    </location>
</feature>
<evidence type="ECO:0000256" key="9">
    <source>
        <dbReference type="ARBA" id="ARBA00069043"/>
    </source>
</evidence>
<evidence type="ECO:0000256" key="5">
    <source>
        <dbReference type="ARBA" id="ARBA00023002"/>
    </source>
</evidence>
<feature type="domain" description="Acyl-CoA oxidase/dehydrogenase middle" evidence="12">
    <location>
        <begin position="162"/>
        <end position="269"/>
    </location>
</feature>
<dbReference type="InterPro" id="IPR052166">
    <property type="entry name" value="Diverse_Acyl-CoA_DH"/>
</dbReference>
<evidence type="ECO:0000256" key="4">
    <source>
        <dbReference type="ARBA" id="ARBA00022827"/>
    </source>
</evidence>
<dbReference type="GO" id="GO:0050660">
    <property type="term" value="F:flavin adenine dinucleotide binding"/>
    <property type="evidence" value="ECO:0007669"/>
    <property type="project" value="InterPro"/>
</dbReference>
<reference evidence="15" key="2">
    <citation type="submission" date="2023-08" db="EMBL/GenBank/DDBJ databases">
        <authorList>
            <person name="Luo J."/>
        </authorList>
    </citation>
    <scope>NUCLEOTIDE SEQUENCE</scope>
    <source>
        <strain evidence="15">DSM 25064</strain>
    </source>
</reference>
<keyword evidence="16" id="KW-1185">Reference proteome</keyword>
<sequence>MTVYKAPVDEMSFLINQVLGMDKIAQLPGYEEATPDMVDAILSEAARFFGEVVAPTNQAADQQGSHLDGTTVITAPVLDGIYQQLTESGWTSLTGDVEYGGQGLPMLLSVAVDEMSQSANMSFGLCPMLTKGVVTALDMYGSDEQKALYLPKLVSGEWAGTMNLTEPQAGSDLAAVRTKAVPEGDHYRLSGQKIFITWGDHEYTDNIIHLVLARTPDAPEGVKGISLFVVPKFLINEDGSRGERNDVYCVGLEHKMGIHASPTCSLSFGDNDGAVGYLVGEENQGLVYMFAMMNEARLAVGLQGVSISERAYQQAVAYAKDRVQGSAPGVSKATIIHHPDVRRMLMQMRALTEGARALAYSALAHEDHAFKETDEAESAYHQRRVDLLTPLVKGWCTEIGMEVTSLGVQVHGGMGFVEETGAAQHMRDARILPIYEGTNGIQSMDLVGRKIARDKGVAAGELMKVLLPVVAEARTAGLVEMADALEYSLAACQQAVESLFAQATGDWAAPGSAAYNLMMLMGTTVAGALMAKSAIVAVSLNASGEGNGVFNNSKITTTRFFAEQIMPRNQAYLATIKAGSASVMALDIEAF</sequence>
<dbReference type="Gene3D" id="1.10.540.10">
    <property type="entry name" value="Acyl-CoA dehydrogenase/oxidase, N-terminal domain"/>
    <property type="match status" value="1"/>
</dbReference>
<dbReference type="EC" id="1.3.99.41" evidence="8"/>
<keyword evidence="5 10" id="KW-0560">Oxidoreductase</keyword>
<comment type="catalytic activity">
    <reaction evidence="6">
        <text>3-(methylsulfanyl)propanoyl-CoA + oxidized [electron-transfer flavoprotein] + H(+) = 3-(methylsulfanyl)acryloyl-CoA + reduced [electron-transfer flavoprotein]</text>
        <dbReference type="Rhea" id="RHEA:52612"/>
        <dbReference type="Rhea" id="RHEA-COMP:10685"/>
        <dbReference type="Rhea" id="RHEA-COMP:10686"/>
        <dbReference type="ChEBI" id="CHEBI:15378"/>
        <dbReference type="ChEBI" id="CHEBI:57692"/>
        <dbReference type="ChEBI" id="CHEBI:58307"/>
        <dbReference type="ChEBI" id="CHEBI:82815"/>
        <dbReference type="ChEBI" id="CHEBI:84994"/>
        <dbReference type="EC" id="1.3.99.41"/>
    </reaction>
    <physiologicalReaction direction="left-to-right" evidence="6">
        <dbReference type="Rhea" id="RHEA:52613"/>
    </physiologicalReaction>
</comment>
<evidence type="ECO:0000256" key="2">
    <source>
        <dbReference type="ARBA" id="ARBA00009347"/>
    </source>
</evidence>
<dbReference type="InterPro" id="IPR013786">
    <property type="entry name" value="AcylCoA_DH/ox_N"/>
</dbReference>
<comment type="cofactor">
    <cofactor evidence="1 10">
        <name>FAD</name>
        <dbReference type="ChEBI" id="CHEBI:57692"/>
    </cofactor>
</comment>
<dbReference type="InterPro" id="IPR009075">
    <property type="entry name" value="AcylCo_DH/oxidase_C"/>
</dbReference>
<dbReference type="SUPFAM" id="SSF47203">
    <property type="entry name" value="Acyl-CoA dehydrogenase C-terminal domain-like"/>
    <property type="match status" value="1"/>
</dbReference>
<dbReference type="Pfam" id="PF12806">
    <property type="entry name" value="Acyl-CoA_dh_C"/>
    <property type="match status" value="1"/>
</dbReference>
<dbReference type="PANTHER" id="PTHR42803:SF1">
    <property type="entry name" value="BROAD-SPECIFICITY LINEAR ACYL-COA DEHYDROGENASE FADE5"/>
    <property type="match status" value="1"/>
</dbReference>
<dbReference type="AlphaFoldDB" id="A0AAW8AW90"/>
<feature type="domain" description="Acyl-CoA dehydrogenase/oxidase C-terminal" evidence="11">
    <location>
        <begin position="283"/>
        <end position="446"/>
    </location>
</feature>
<dbReference type="InterPro" id="IPR046373">
    <property type="entry name" value="Acyl-CoA_Oxase/DH_mid-dom_sf"/>
</dbReference>
<dbReference type="InterPro" id="IPR009100">
    <property type="entry name" value="AcylCoA_DH/oxidase_NM_dom_sf"/>
</dbReference>
<dbReference type="Pfam" id="PF02771">
    <property type="entry name" value="Acyl-CoA_dh_N"/>
    <property type="match status" value="1"/>
</dbReference>
<dbReference type="Pfam" id="PF00441">
    <property type="entry name" value="Acyl-CoA_dh_1"/>
    <property type="match status" value="1"/>
</dbReference>
<accession>A0AAW8AW90</accession>
<dbReference type="EMBL" id="JAUUUU010000001">
    <property type="protein sequence ID" value="MDP1519407.1"/>
    <property type="molecule type" value="Genomic_DNA"/>
</dbReference>
<evidence type="ECO:0000313" key="16">
    <source>
        <dbReference type="Proteomes" id="UP001178354"/>
    </source>
</evidence>
<dbReference type="FunFam" id="2.40.110.10:FF:000031">
    <property type="entry name" value="Acyl-CoA dehydrogenase, putative"/>
    <property type="match status" value="1"/>
</dbReference>
<dbReference type="GO" id="GO:0016627">
    <property type="term" value="F:oxidoreductase activity, acting on the CH-CH group of donors"/>
    <property type="evidence" value="ECO:0007669"/>
    <property type="project" value="InterPro"/>
</dbReference>
<dbReference type="Proteomes" id="UP001178354">
    <property type="component" value="Unassembled WGS sequence"/>
</dbReference>
<gene>
    <name evidence="15" type="ORF">Q8A57_00310</name>
</gene>
<comment type="similarity">
    <text evidence="2 10">Belongs to the acyl-CoA dehydrogenase family.</text>
</comment>
<dbReference type="InterPro" id="IPR006091">
    <property type="entry name" value="Acyl-CoA_Oxase/DH_mid-dom"/>
</dbReference>
<evidence type="ECO:0000256" key="8">
    <source>
        <dbReference type="ARBA" id="ARBA00066694"/>
    </source>
</evidence>
<evidence type="ECO:0000256" key="7">
    <source>
        <dbReference type="ARBA" id="ARBA00058683"/>
    </source>
</evidence>
<proteinExistence type="inferred from homology"/>
<evidence type="ECO:0000259" key="14">
    <source>
        <dbReference type="Pfam" id="PF12806"/>
    </source>
</evidence>
<comment type="function">
    <text evidence="7">Involved in the assimilation of dimethylsulphoniopropionate (DMSP), an important compound in the fixation of carbon in marine phytoplankton, by mediating the conversion of 3-(methylthio)propanoyl-CoA (MMPA-CoA) to 3-(methylthio)acryloyl-CoA (MTA-CoA).</text>
</comment>
<evidence type="ECO:0000256" key="6">
    <source>
        <dbReference type="ARBA" id="ARBA00051388"/>
    </source>
</evidence>
<evidence type="ECO:0000259" key="11">
    <source>
        <dbReference type="Pfam" id="PF00441"/>
    </source>
</evidence>
<evidence type="ECO:0000259" key="13">
    <source>
        <dbReference type="Pfam" id="PF02771"/>
    </source>
</evidence>
<dbReference type="SUPFAM" id="SSF56645">
    <property type="entry name" value="Acyl-CoA dehydrogenase NM domain-like"/>
    <property type="match status" value="1"/>
</dbReference>
<dbReference type="Gene3D" id="2.40.110.10">
    <property type="entry name" value="Butyryl-CoA Dehydrogenase, subunit A, domain 2"/>
    <property type="match status" value="1"/>
</dbReference>
<evidence type="ECO:0000313" key="15">
    <source>
        <dbReference type="EMBL" id="MDP1519407.1"/>
    </source>
</evidence>
<evidence type="ECO:0000256" key="10">
    <source>
        <dbReference type="RuleBase" id="RU362125"/>
    </source>
</evidence>
<dbReference type="Gene3D" id="1.20.140.10">
    <property type="entry name" value="Butyryl-CoA Dehydrogenase, subunit A, domain 3"/>
    <property type="match status" value="1"/>
</dbReference>
<dbReference type="RefSeq" id="WP_305168924.1">
    <property type="nucleotide sequence ID" value="NZ_JAUUUU010000001.1"/>
</dbReference>
<name>A0AAW8AW90_9GAMM</name>
<dbReference type="PANTHER" id="PTHR42803">
    <property type="entry name" value="ACYL-COA DEHYDROGENASE"/>
    <property type="match status" value="1"/>
</dbReference>
<keyword evidence="3 10" id="KW-0285">Flavoprotein</keyword>
<dbReference type="InterPro" id="IPR037069">
    <property type="entry name" value="AcylCoA_DH/ox_N_sf"/>
</dbReference>
<evidence type="ECO:0000259" key="12">
    <source>
        <dbReference type="Pfam" id="PF02770"/>
    </source>
</evidence>
<evidence type="ECO:0000256" key="3">
    <source>
        <dbReference type="ARBA" id="ARBA00022630"/>
    </source>
</evidence>
<dbReference type="InterPro" id="IPR036250">
    <property type="entry name" value="AcylCo_DH-like_C"/>
</dbReference>
<evidence type="ECO:0000256" key="1">
    <source>
        <dbReference type="ARBA" id="ARBA00001974"/>
    </source>
</evidence>